<dbReference type="RefSeq" id="WP_075864804.1">
    <property type="nucleotide sequence ID" value="NZ_BDJL01000010.1"/>
</dbReference>
<dbReference type="Proteomes" id="UP000187338">
    <property type="component" value="Unassembled WGS sequence"/>
</dbReference>
<comment type="caution">
    <text evidence="1">The sequence shown here is derived from an EMBL/GenBank/DDBJ whole genome shotgun (WGS) entry which is preliminary data.</text>
</comment>
<protein>
    <recommendedName>
        <fullName evidence="3">CRISPR type III-B/RAMP module-associated protein Cmr5</fullName>
    </recommendedName>
</protein>
<keyword evidence="2" id="KW-1185">Reference proteome</keyword>
<name>A0A1L8D0A7_9THEO</name>
<dbReference type="AlphaFoldDB" id="A0A1L8D0A7"/>
<sequence length="155" mass="17850">MQNLDFIAAKTGQKIVNDFPGKNDKDLKELKNCINKSLGILQESGVNALFLFLLAKRNKQSEGKHDPYRAIIKGLLLKEKDERELLFLPENDWVQENGIDNQQKVLEFINKVTRSNIFKLMLFREYLLRSLTYARYTADAKEVEIAGEKSGDGER</sequence>
<dbReference type="OrthoDB" id="48984at2"/>
<organism evidence="1 2">
    <name type="scientific">Carboxydothermus islandicus</name>
    <dbReference type="NCBI Taxonomy" id="661089"/>
    <lineage>
        <taxon>Bacteria</taxon>
        <taxon>Bacillati</taxon>
        <taxon>Bacillota</taxon>
        <taxon>Clostridia</taxon>
        <taxon>Thermoanaerobacterales</taxon>
        <taxon>Thermoanaerobacteraceae</taxon>
        <taxon>Carboxydothermus</taxon>
    </lineage>
</organism>
<gene>
    <name evidence="1" type="ORF">ciss_05430</name>
</gene>
<evidence type="ECO:0000313" key="2">
    <source>
        <dbReference type="Proteomes" id="UP000187338"/>
    </source>
</evidence>
<dbReference type="STRING" id="661089.ciss_05430"/>
<accession>A0A1L8D0A7</accession>
<evidence type="ECO:0008006" key="3">
    <source>
        <dbReference type="Google" id="ProtNLM"/>
    </source>
</evidence>
<evidence type="ECO:0000313" key="1">
    <source>
        <dbReference type="EMBL" id="GAV24610.1"/>
    </source>
</evidence>
<reference evidence="2" key="1">
    <citation type="submission" date="2016-12" db="EMBL/GenBank/DDBJ databases">
        <title>Draft Genome Sequences od Carboxydothermus pertinax and islandicus, Hydrogenogenic Carboxydotrophic Bacteria.</title>
        <authorList>
            <person name="Fukuyama Y."/>
            <person name="Ohmae K."/>
            <person name="Yoneda Y."/>
            <person name="Yoshida T."/>
            <person name="Sako Y."/>
        </authorList>
    </citation>
    <scope>NUCLEOTIDE SEQUENCE [LARGE SCALE GENOMIC DNA]</scope>
    <source>
        <strain evidence="2">SET</strain>
    </source>
</reference>
<dbReference type="InterPro" id="IPR023101">
    <property type="entry name" value="AF1862-like_dom_sf"/>
</dbReference>
<proteinExistence type="predicted"/>
<dbReference type="Gene3D" id="1.10.520.30">
    <property type="entry name" value="AF1862-like domain"/>
    <property type="match status" value="1"/>
</dbReference>
<dbReference type="EMBL" id="BDJL01000010">
    <property type="protein sequence ID" value="GAV24610.1"/>
    <property type="molecule type" value="Genomic_DNA"/>
</dbReference>